<gene>
    <name evidence="2" type="ORF">EVAR_75921_1</name>
</gene>
<evidence type="ECO:0000313" key="2">
    <source>
        <dbReference type="EMBL" id="GBP30698.1"/>
    </source>
</evidence>
<dbReference type="Proteomes" id="UP000299102">
    <property type="component" value="Unassembled WGS sequence"/>
</dbReference>
<dbReference type="EMBL" id="BGZK01000236">
    <property type="protein sequence ID" value="GBP30698.1"/>
    <property type="molecule type" value="Genomic_DNA"/>
</dbReference>
<feature type="region of interest" description="Disordered" evidence="1">
    <location>
        <begin position="310"/>
        <end position="345"/>
    </location>
</feature>
<organism evidence="2 3">
    <name type="scientific">Eumeta variegata</name>
    <name type="common">Bagworm moth</name>
    <name type="synonym">Eumeta japonica</name>
    <dbReference type="NCBI Taxonomy" id="151549"/>
    <lineage>
        <taxon>Eukaryota</taxon>
        <taxon>Metazoa</taxon>
        <taxon>Ecdysozoa</taxon>
        <taxon>Arthropoda</taxon>
        <taxon>Hexapoda</taxon>
        <taxon>Insecta</taxon>
        <taxon>Pterygota</taxon>
        <taxon>Neoptera</taxon>
        <taxon>Endopterygota</taxon>
        <taxon>Lepidoptera</taxon>
        <taxon>Glossata</taxon>
        <taxon>Ditrysia</taxon>
        <taxon>Tineoidea</taxon>
        <taxon>Psychidae</taxon>
        <taxon>Oiketicinae</taxon>
        <taxon>Eumeta</taxon>
    </lineage>
</organism>
<name>A0A4C1UW91_EUMVA</name>
<dbReference type="AlphaFoldDB" id="A0A4C1UW91"/>
<reference evidence="2 3" key="1">
    <citation type="journal article" date="2019" name="Commun. Biol.">
        <title>The bagworm genome reveals a unique fibroin gene that provides high tensile strength.</title>
        <authorList>
            <person name="Kono N."/>
            <person name="Nakamura H."/>
            <person name="Ohtoshi R."/>
            <person name="Tomita M."/>
            <person name="Numata K."/>
            <person name="Arakawa K."/>
        </authorList>
    </citation>
    <scope>NUCLEOTIDE SEQUENCE [LARGE SCALE GENOMIC DNA]</scope>
</reference>
<feature type="region of interest" description="Disordered" evidence="1">
    <location>
        <begin position="275"/>
        <end position="296"/>
    </location>
</feature>
<keyword evidence="3" id="KW-1185">Reference proteome</keyword>
<protein>
    <recommendedName>
        <fullName evidence="4">Mos1 transposase HTH domain-containing protein</fullName>
    </recommendedName>
</protein>
<evidence type="ECO:0000256" key="1">
    <source>
        <dbReference type="SAM" id="MobiDB-lite"/>
    </source>
</evidence>
<evidence type="ECO:0000313" key="3">
    <source>
        <dbReference type="Proteomes" id="UP000299102"/>
    </source>
</evidence>
<feature type="compositionally biased region" description="Basic residues" evidence="1">
    <location>
        <begin position="323"/>
        <end position="334"/>
    </location>
</feature>
<proteinExistence type="predicted"/>
<accession>A0A4C1UW91</accession>
<sequence length="345" mass="39177">MSGALWRSRSLPRLESREAAELGSTAELELRPRAGPGPGTRLPLQWIKIDRILTSWFLRFPLWFKSTRDCRRLDSAYGDEAQYRNSVHSWFTAFAGRRDHLFDDSHEGRPVAAVIETHVRQLTETDEKLLVNKAIRFPWVRSWRLSCFTNNHISFRASWSVSGSLKLASSVYRYNEKVEPDVSVRWRTVSGIGIESRSGNRIECQDRNQNGEGPGSKLRLGSIAFLSCTRTSGAAFPFLGEITFHAERYRRIARRRPTSMINVRRACVERVPAQNKHNRTRVTGKAPSSRRPERNARTMRYQFSTVTKSRAGGARYGSGAGRGRARAHCPRRPRAAFDRTAATAG</sequence>
<evidence type="ECO:0008006" key="4">
    <source>
        <dbReference type="Google" id="ProtNLM"/>
    </source>
</evidence>
<comment type="caution">
    <text evidence="2">The sequence shown here is derived from an EMBL/GenBank/DDBJ whole genome shotgun (WGS) entry which is preliminary data.</text>
</comment>